<proteinExistence type="predicted"/>
<sequence length="142" mass="15293">MMMPANFTAVNSEVVYGGADLFTILADTTAPIWNAANVKKFNTNLITLISNSFFKKTVSNTLGVMFGGNWGKDGDKIFGEEGSINQNVFGLWNDDHTTRTDDMTFGNKVMQVLGMAAVGYTLGTTDAKVGFNDGVYGINGKL</sequence>
<organism evidence="1 2">
    <name type="scientific">Faecalibacterium prausnitzii L2-6</name>
    <dbReference type="NCBI Taxonomy" id="718252"/>
    <lineage>
        <taxon>Bacteria</taxon>
        <taxon>Bacillati</taxon>
        <taxon>Bacillota</taxon>
        <taxon>Clostridia</taxon>
        <taxon>Eubacteriales</taxon>
        <taxon>Oscillospiraceae</taxon>
        <taxon>Faecalibacterium</taxon>
    </lineage>
</organism>
<dbReference type="HOGENOM" id="CLU_1803285_0_0_9"/>
<evidence type="ECO:0000313" key="1">
    <source>
        <dbReference type="EMBL" id="CBL00042.1"/>
    </source>
</evidence>
<name>D4K193_9FIRM</name>
<keyword evidence="2" id="KW-1185">Reference proteome</keyword>
<dbReference type="RefSeq" id="WP_015565659.1">
    <property type="nucleotide sequence ID" value="NC_021042.1"/>
</dbReference>
<dbReference type="EMBL" id="FP929045">
    <property type="protein sequence ID" value="CBL00042.1"/>
    <property type="molecule type" value="Genomic_DNA"/>
</dbReference>
<dbReference type="AlphaFoldDB" id="D4K193"/>
<reference evidence="1 2" key="1">
    <citation type="submission" date="2010-03" db="EMBL/GenBank/DDBJ databases">
        <title>The genome sequence of Faecalibacterium prausnitzii L2/6.</title>
        <authorList>
            <consortium name="metaHIT consortium -- http://www.metahit.eu/"/>
            <person name="Pajon A."/>
            <person name="Turner K."/>
            <person name="Parkhill J."/>
            <person name="Duncan S."/>
            <person name="Flint H."/>
        </authorList>
    </citation>
    <scope>NUCLEOTIDE SEQUENCE [LARGE SCALE GENOMIC DNA]</scope>
    <source>
        <strain evidence="2">L2-6</strain>
    </source>
</reference>
<dbReference type="KEGG" id="fpr:FP2_27550"/>
<evidence type="ECO:0000313" key="2">
    <source>
        <dbReference type="Proteomes" id="UP000008804"/>
    </source>
</evidence>
<dbReference type="PATRIC" id="fig|718252.3.peg.942"/>
<reference evidence="1 2" key="2">
    <citation type="submission" date="2010-03" db="EMBL/GenBank/DDBJ databases">
        <authorList>
            <person name="Pajon A."/>
        </authorList>
    </citation>
    <scope>NUCLEOTIDE SEQUENCE [LARGE SCALE GENOMIC DNA]</scope>
    <source>
        <strain evidence="2">L2-6</strain>
    </source>
</reference>
<dbReference type="BioCyc" id="FPRA718252:G1375-2363-MONOMER"/>
<accession>D4K193</accession>
<protein>
    <submittedName>
        <fullName evidence="1">Uncharacterized protein</fullName>
    </submittedName>
</protein>
<dbReference type="Proteomes" id="UP000008804">
    <property type="component" value="Chromosome"/>
</dbReference>
<gene>
    <name evidence="1" type="ORF">FP2_27550</name>
</gene>